<feature type="domain" description="Heterokaryon incompatibility" evidence="1">
    <location>
        <begin position="2"/>
        <end position="110"/>
    </location>
</feature>
<feature type="non-terminal residue" evidence="2">
    <location>
        <position position="411"/>
    </location>
</feature>
<evidence type="ECO:0000313" key="2">
    <source>
        <dbReference type="EMBL" id="KAK3372905.1"/>
    </source>
</evidence>
<gene>
    <name evidence="2" type="ORF">B0T24DRAFT_529595</name>
</gene>
<dbReference type="EMBL" id="JAULSN010000004">
    <property type="protein sequence ID" value="KAK3372905.1"/>
    <property type="molecule type" value="Genomic_DNA"/>
</dbReference>
<protein>
    <submittedName>
        <fullName evidence="2">Heterokaryon incompatibility protein-domain-containing protein</fullName>
    </submittedName>
</protein>
<evidence type="ECO:0000313" key="3">
    <source>
        <dbReference type="Proteomes" id="UP001287356"/>
    </source>
</evidence>
<dbReference type="PANTHER" id="PTHR33112:SF16">
    <property type="entry name" value="HETEROKARYON INCOMPATIBILITY DOMAIN-CONTAINING PROTEIN"/>
    <property type="match status" value="1"/>
</dbReference>
<reference evidence="2" key="1">
    <citation type="journal article" date="2023" name="Mol. Phylogenet. Evol.">
        <title>Genome-scale phylogeny and comparative genomics of the fungal order Sordariales.</title>
        <authorList>
            <person name="Hensen N."/>
            <person name="Bonometti L."/>
            <person name="Westerberg I."/>
            <person name="Brannstrom I.O."/>
            <person name="Guillou S."/>
            <person name="Cros-Aarteil S."/>
            <person name="Calhoun S."/>
            <person name="Haridas S."/>
            <person name="Kuo A."/>
            <person name="Mondo S."/>
            <person name="Pangilinan J."/>
            <person name="Riley R."/>
            <person name="LaButti K."/>
            <person name="Andreopoulos B."/>
            <person name="Lipzen A."/>
            <person name="Chen C."/>
            <person name="Yan M."/>
            <person name="Daum C."/>
            <person name="Ng V."/>
            <person name="Clum A."/>
            <person name="Steindorff A."/>
            <person name="Ohm R.A."/>
            <person name="Martin F."/>
            <person name="Silar P."/>
            <person name="Natvig D.O."/>
            <person name="Lalanne C."/>
            <person name="Gautier V."/>
            <person name="Ament-Velasquez S.L."/>
            <person name="Kruys A."/>
            <person name="Hutchinson M.I."/>
            <person name="Powell A.J."/>
            <person name="Barry K."/>
            <person name="Miller A.N."/>
            <person name="Grigoriev I.V."/>
            <person name="Debuchy R."/>
            <person name="Gladieux P."/>
            <person name="Hiltunen Thoren M."/>
            <person name="Johannesson H."/>
        </authorList>
    </citation>
    <scope>NUCLEOTIDE SEQUENCE</scope>
    <source>
        <strain evidence="2">CBS 958.72</strain>
    </source>
</reference>
<organism evidence="2 3">
    <name type="scientific">Lasiosphaeria ovina</name>
    <dbReference type="NCBI Taxonomy" id="92902"/>
    <lineage>
        <taxon>Eukaryota</taxon>
        <taxon>Fungi</taxon>
        <taxon>Dikarya</taxon>
        <taxon>Ascomycota</taxon>
        <taxon>Pezizomycotina</taxon>
        <taxon>Sordariomycetes</taxon>
        <taxon>Sordariomycetidae</taxon>
        <taxon>Sordariales</taxon>
        <taxon>Lasiosphaeriaceae</taxon>
        <taxon>Lasiosphaeria</taxon>
    </lineage>
</organism>
<keyword evidence="3" id="KW-1185">Reference proteome</keyword>
<comment type="caution">
    <text evidence="2">The sequence shown here is derived from an EMBL/GenBank/DDBJ whole genome shotgun (WGS) entry which is preliminary data.</text>
</comment>
<reference evidence="2" key="2">
    <citation type="submission" date="2023-06" db="EMBL/GenBank/DDBJ databases">
        <authorList>
            <consortium name="Lawrence Berkeley National Laboratory"/>
            <person name="Haridas S."/>
            <person name="Hensen N."/>
            <person name="Bonometti L."/>
            <person name="Westerberg I."/>
            <person name="Brannstrom I.O."/>
            <person name="Guillou S."/>
            <person name="Cros-Aarteil S."/>
            <person name="Calhoun S."/>
            <person name="Kuo A."/>
            <person name="Mondo S."/>
            <person name="Pangilinan J."/>
            <person name="Riley R."/>
            <person name="Labutti K."/>
            <person name="Andreopoulos B."/>
            <person name="Lipzen A."/>
            <person name="Chen C."/>
            <person name="Yanf M."/>
            <person name="Daum C."/>
            <person name="Ng V."/>
            <person name="Clum A."/>
            <person name="Steindorff A."/>
            <person name="Ohm R."/>
            <person name="Martin F."/>
            <person name="Silar P."/>
            <person name="Natvig D."/>
            <person name="Lalanne C."/>
            <person name="Gautier V."/>
            <person name="Ament-Velasquez S.L."/>
            <person name="Kruys A."/>
            <person name="Hutchinson M.I."/>
            <person name="Powell A.J."/>
            <person name="Barry K."/>
            <person name="Miller A.N."/>
            <person name="Grigoriev I.V."/>
            <person name="Debuchy R."/>
            <person name="Gladieux P."/>
            <person name="Thoren M.H."/>
            <person name="Johannesson H."/>
        </authorList>
    </citation>
    <scope>NUCLEOTIDE SEQUENCE</scope>
    <source>
        <strain evidence="2">CBS 958.72</strain>
    </source>
</reference>
<dbReference type="PANTHER" id="PTHR33112">
    <property type="entry name" value="DOMAIN PROTEIN, PUTATIVE-RELATED"/>
    <property type="match status" value="1"/>
</dbReference>
<dbReference type="Proteomes" id="UP001287356">
    <property type="component" value="Unassembled WGS sequence"/>
</dbReference>
<dbReference type="InterPro" id="IPR010730">
    <property type="entry name" value="HET"/>
</dbReference>
<evidence type="ECO:0000259" key="1">
    <source>
        <dbReference type="Pfam" id="PF06985"/>
    </source>
</evidence>
<sequence>SIPKTLQDAIKITRSLGMGHIWIDALCIIQDDDAAWRSESARMGHIYANAELTIAATWGSDAQTGIHKNRSETPPPRRVLEIRPSLHDAGSSHDGIGLSPLCQRGWTLQEHILSRRIVHFTEQEAWFACREQDANCECQYGRPVMPMFVRPANVGMIPVTRMWHTIVQNYSYRGLTNPSDKLSALAGTAQMLHQKAEEQRLPLGRYLAGLWSKTFRKDLLWFVSRSSACESRHAERYRAPSWSWASVDGHIEYHGHAGYRREPMSVRILDVQTTTVDPNHNFGQVASGYARIAGRTLEATVVRSHGTWLRSKTDKSRMVSHSSARSERRGEEIEFHSDSFFVEDLRPSPAETVAGKDIPVTLVYIIDGFALVLARDGEEGNAFRRIGCVEHVGMWFYADESDAEEKELLIL</sequence>
<proteinExistence type="predicted"/>
<accession>A0AAE0KBE9</accession>
<dbReference type="Pfam" id="PF06985">
    <property type="entry name" value="HET"/>
    <property type="match status" value="1"/>
</dbReference>
<dbReference type="AlphaFoldDB" id="A0AAE0KBE9"/>
<name>A0AAE0KBE9_9PEZI</name>